<organism evidence="8 9">
    <name type="scientific">Sulfuriferula nivalis</name>
    <dbReference type="NCBI Taxonomy" id="2675298"/>
    <lineage>
        <taxon>Bacteria</taxon>
        <taxon>Pseudomonadati</taxon>
        <taxon>Pseudomonadota</taxon>
        <taxon>Betaproteobacteria</taxon>
        <taxon>Nitrosomonadales</taxon>
        <taxon>Sulfuricellaceae</taxon>
        <taxon>Sulfuriferula</taxon>
    </lineage>
</organism>
<keyword evidence="3" id="KW-1003">Cell membrane</keyword>
<keyword evidence="3" id="KW-0472">Membrane</keyword>
<dbReference type="Pfam" id="PF00005">
    <property type="entry name" value="ABC_tran"/>
    <property type="match status" value="1"/>
</dbReference>
<protein>
    <submittedName>
        <fullName evidence="8">ABC transporter ATP-binding protein</fullName>
    </submittedName>
</protein>
<reference evidence="9" key="1">
    <citation type="submission" date="2019-11" db="EMBL/GenBank/DDBJ databases">
        <title>Isolation and characterization of a novel species in the genus Sulfuriferula.</title>
        <authorList>
            <person name="Mochizuki J."/>
            <person name="Kojima H."/>
            <person name="Fukui M."/>
        </authorList>
    </citation>
    <scope>NUCLEOTIDE SEQUENCE [LARGE SCALE GENOMIC DNA]</scope>
    <source>
        <strain evidence="9">SGTM</strain>
    </source>
</reference>
<dbReference type="GO" id="GO:0005524">
    <property type="term" value="F:ATP binding"/>
    <property type="evidence" value="ECO:0007669"/>
    <property type="project" value="UniProtKB-KW"/>
</dbReference>
<dbReference type="InterPro" id="IPR003439">
    <property type="entry name" value="ABC_transporter-like_ATP-bd"/>
</dbReference>
<evidence type="ECO:0000313" key="9">
    <source>
        <dbReference type="Proteomes" id="UP000463939"/>
    </source>
</evidence>
<dbReference type="Gene3D" id="3.40.50.300">
    <property type="entry name" value="P-loop containing nucleotide triphosphate hydrolases"/>
    <property type="match status" value="1"/>
</dbReference>
<keyword evidence="6" id="KW-0029">Amino-acid transport</keyword>
<dbReference type="SMART" id="SM00382">
    <property type="entry name" value="AAA"/>
    <property type="match status" value="1"/>
</dbReference>
<feature type="domain" description="ABC transporter" evidence="7">
    <location>
        <begin position="5"/>
        <end position="237"/>
    </location>
</feature>
<evidence type="ECO:0000256" key="3">
    <source>
        <dbReference type="ARBA" id="ARBA00022475"/>
    </source>
</evidence>
<dbReference type="InterPro" id="IPR052156">
    <property type="entry name" value="BCAA_Transport_ATP-bd_LivF"/>
</dbReference>
<gene>
    <name evidence="8" type="ORF">SFSGTM_00660</name>
</gene>
<evidence type="ECO:0000259" key="7">
    <source>
        <dbReference type="PROSITE" id="PS50893"/>
    </source>
</evidence>
<evidence type="ECO:0000256" key="6">
    <source>
        <dbReference type="ARBA" id="ARBA00022970"/>
    </source>
</evidence>
<keyword evidence="4" id="KW-0547">Nucleotide-binding</keyword>
<evidence type="ECO:0000313" key="8">
    <source>
        <dbReference type="EMBL" id="BBO99357.1"/>
    </source>
</evidence>
<dbReference type="KEGG" id="sniv:SFSGTM_00660"/>
<dbReference type="PANTHER" id="PTHR43820">
    <property type="entry name" value="HIGH-AFFINITY BRANCHED-CHAIN AMINO ACID TRANSPORT ATP-BINDING PROTEIN LIVF"/>
    <property type="match status" value="1"/>
</dbReference>
<evidence type="ECO:0000256" key="2">
    <source>
        <dbReference type="ARBA" id="ARBA00022448"/>
    </source>
</evidence>
<proteinExistence type="inferred from homology"/>
<dbReference type="InterPro" id="IPR003593">
    <property type="entry name" value="AAA+_ATPase"/>
</dbReference>
<dbReference type="GO" id="GO:0015658">
    <property type="term" value="F:branched-chain amino acid transmembrane transporter activity"/>
    <property type="evidence" value="ECO:0007669"/>
    <property type="project" value="TreeGrafter"/>
</dbReference>
<comment type="similarity">
    <text evidence="1">Belongs to the ABC transporter superfamily.</text>
</comment>
<dbReference type="RefSeq" id="WP_162083421.1">
    <property type="nucleotide sequence ID" value="NZ_AP021881.1"/>
</dbReference>
<dbReference type="CDD" id="cd03224">
    <property type="entry name" value="ABC_TM1139_LivF_branched"/>
    <property type="match status" value="1"/>
</dbReference>
<evidence type="ECO:0000256" key="4">
    <source>
        <dbReference type="ARBA" id="ARBA00022741"/>
    </source>
</evidence>
<dbReference type="PROSITE" id="PS50893">
    <property type="entry name" value="ABC_TRANSPORTER_2"/>
    <property type="match status" value="1"/>
</dbReference>
<dbReference type="InterPro" id="IPR027417">
    <property type="entry name" value="P-loop_NTPase"/>
</dbReference>
<dbReference type="GO" id="GO:0015807">
    <property type="term" value="P:L-amino acid transport"/>
    <property type="evidence" value="ECO:0007669"/>
    <property type="project" value="TreeGrafter"/>
</dbReference>
<keyword evidence="5 8" id="KW-0067">ATP-binding</keyword>
<evidence type="ECO:0000256" key="1">
    <source>
        <dbReference type="ARBA" id="ARBA00005417"/>
    </source>
</evidence>
<sequence length="237" mass="25436">MSELLSVNNLRVAYGQIHAVQDVSLTVAENERVCLIGANGAGKTSLLKAIAGMLPHAGGSVQFAGHNITHLPSHNIVPLGITLVPEGRGIFTRMTVAENLAMGAYIRKDKAVVASEIDTIYQRYPRLGERHQQPAGQLSGGEQQLLAINRALLSRPRLLLLDEPSMGLAPLMVKAIFETLAAAHQQGVAILLVEQNAHLALAHSDRAYIIANGQITQHGNAAQLAQDHDIKQAYFGE</sequence>
<dbReference type="GO" id="GO:0016887">
    <property type="term" value="F:ATP hydrolysis activity"/>
    <property type="evidence" value="ECO:0007669"/>
    <property type="project" value="InterPro"/>
</dbReference>
<accession>A0A809RYU0</accession>
<dbReference type="EMBL" id="AP021881">
    <property type="protein sequence ID" value="BBO99357.1"/>
    <property type="molecule type" value="Genomic_DNA"/>
</dbReference>
<keyword evidence="2" id="KW-0813">Transport</keyword>
<keyword evidence="9" id="KW-1185">Reference proteome</keyword>
<dbReference type="AlphaFoldDB" id="A0A809RYU0"/>
<dbReference type="PANTHER" id="PTHR43820:SF4">
    <property type="entry name" value="HIGH-AFFINITY BRANCHED-CHAIN AMINO ACID TRANSPORT ATP-BINDING PROTEIN LIVF"/>
    <property type="match status" value="1"/>
</dbReference>
<dbReference type="Proteomes" id="UP000463939">
    <property type="component" value="Chromosome"/>
</dbReference>
<dbReference type="SUPFAM" id="SSF52540">
    <property type="entry name" value="P-loop containing nucleoside triphosphate hydrolases"/>
    <property type="match status" value="1"/>
</dbReference>
<evidence type="ECO:0000256" key="5">
    <source>
        <dbReference type="ARBA" id="ARBA00022840"/>
    </source>
</evidence>
<name>A0A809RYU0_9PROT</name>